<evidence type="ECO:0000313" key="2">
    <source>
        <dbReference type="EMBL" id="SHH45688.1"/>
    </source>
</evidence>
<name>A0A1M5T4R3_9FLAO</name>
<dbReference type="AlphaFoldDB" id="A0A1M5T4R3"/>
<protein>
    <submittedName>
        <fullName evidence="2">Uncharacterized protein</fullName>
    </submittedName>
</protein>
<keyword evidence="3" id="KW-1185">Reference proteome</keyword>
<evidence type="ECO:0000256" key="1">
    <source>
        <dbReference type="SAM" id="Phobius"/>
    </source>
</evidence>
<feature type="transmembrane region" description="Helical" evidence="1">
    <location>
        <begin position="169"/>
        <end position="188"/>
    </location>
</feature>
<sequence length="239" mass="27676">MLLKKTNIEEKLKRLKEKKTSEQSILESVKSILDKDNQTEDRILETLNSGEYTNGNDFNFDLLETDKIYHINEIKSICIDYRLRFLDSKYFKAKLPYEAISKIKALEKAHNTELKGFKIIAPSKLFKLENADDPLLFAPIGNGYFYLVHKWGNDLNPFRKLLMWPYKNFGNLIFTVFILSILATALFPEGIFSNKPNSSQAGMIFFFIFKSVAAMVIYYGFAAGKNFNHAIWNSKYFNA</sequence>
<feature type="transmembrane region" description="Helical" evidence="1">
    <location>
        <begin position="200"/>
        <end position="221"/>
    </location>
</feature>
<dbReference type="RefSeq" id="WP_073087390.1">
    <property type="nucleotide sequence ID" value="NZ_FQWS01000002.1"/>
</dbReference>
<dbReference type="Proteomes" id="UP000184522">
    <property type="component" value="Unassembled WGS sequence"/>
</dbReference>
<accession>A0A1M5T4R3</accession>
<gene>
    <name evidence="2" type="ORF">SAMN05444148_2059</name>
</gene>
<dbReference type="EMBL" id="FQWS01000002">
    <property type="protein sequence ID" value="SHH45688.1"/>
    <property type="molecule type" value="Genomic_DNA"/>
</dbReference>
<organism evidence="2 3">
    <name type="scientific">Winogradskyella jejuensis</name>
    <dbReference type="NCBI Taxonomy" id="1089305"/>
    <lineage>
        <taxon>Bacteria</taxon>
        <taxon>Pseudomonadati</taxon>
        <taxon>Bacteroidota</taxon>
        <taxon>Flavobacteriia</taxon>
        <taxon>Flavobacteriales</taxon>
        <taxon>Flavobacteriaceae</taxon>
        <taxon>Winogradskyella</taxon>
    </lineage>
</organism>
<keyword evidence="1" id="KW-0812">Transmembrane</keyword>
<dbReference type="STRING" id="1089305.SAMN05444148_2059"/>
<dbReference type="OrthoDB" id="1425482at2"/>
<proteinExistence type="predicted"/>
<evidence type="ECO:0000313" key="3">
    <source>
        <dbReference type="Proteomes" id="UP000184522"/>
    </source>
</evidence>
<keyword evidence="1" id="KW-1133">Transmembrane helix</keyword>
<reference evidence="3" key="1">
    <citation type="submission" date="2016-11" db="EMBL/GenBank/DDBJ databases">
        <authorList>
            <person name="Varghese N."/>
            <person name="Submissions S."/>
        </authorList>
    </citation>
    <scope>NUCLEOTIDE SEQUENCE [LARGE SCALE GENOMIC DNA]</scope>
    <source>
        <strain evidence="3">DSM 25330</strain>
    </source>
</reference>
<keyword evidence="1" id="KW-0472">Membrane</keyword>